<keyword evidence="12" id="KW-1185">Reference proteome</keyword>
<keyword evidence="3" id="KW-0808">Transferase</keyword>
<dbReference type="CDD" id="cd16833">
    <property type="entry name" value="YfiH"/>
    <property type="match status" value="1"/>
</dbReference>
<evidence type="ECO:0000256" key="6">
    <source>
        <dbReference type="ARBA" id="ARBA00022833"/>
    </source>
</evidence>
<comment type="catalytic activity">
    <reaction evidence="9">
        <text>S-methyl-5'-thioadenosine + phosphate = 5-(methylsulfanyl)-alpha-D-ribose 1-phosphate + adenine</text>
        <dbReference type="Rhea" id="RHEA:11852"/>
        <dbReference type="ChEBI" id="CHEBI:16708"/>
        <dbReference type="ChEBI" id="CHEBI:17509"/>
        <dbReference type="ChEBI" id="CHEBI:43474"/>
        <dbReference type="ChEBI" id="CHEBI:58533"/>
        <dbReference type="EC" id="2.4.2.28"/>
    </reaction>
    <physiologicalReaction direction="left-to-right" evidence="9">
        <dbReference type="Rhea" id="RHEA:11853"/>
    </physiologicalReaction>
</comment>
<dbReference type="EMBL" id="ARYI01000003">
    <property type="protein sequence ID" value="KCZ95526.1"/>
    <property type="molecule type" value="Genomic_DNA"/>
</dbReference>
<accession>A0A059FYG0</accession>
<comment type="caution">
    <text evidence="11">The sequence shown here is derived from an EMBL/GenBank/DDBJ whole genome shotgun (WGS) entry which is preliminary data.</text>
</comment>
<dbReference type="Pfam" id="PF02578">
    <property type="entry name" value="Cu-oxidase_4"/>
    <property type="match status" value="1"/>
</dbReference>
<dbReference type="PATRIC" id="fig|1280951.3.peg.1052"/>
<keyword evidence="6" id="KW-0862">Zinc</keyword>
<dbReference type="PANTHER" id="PTHR30616">
    <property type="entry name" value="UNCHARACTERIZED PROTEIN YFIH"/>
    <property type="match status" value="1"/>
</dbReference>
<comment type="catalytic activity">
    <reaction evidence="8">
        <text>adenosine + phosphate = alpha-D-ribose 1-phosphate + adenine</text>
        <dbReference type="Rhea" id="RHEA:27642"/>
        <dbReference type="ChEBI" id="CHEBI:16335"/>
        <dbReference type="ChEBI" id="CHEBI:16708"/>
        <dbReference type="ChEBI" id="CHEBI:43474"/>
        <dbReference type="ChEBI" id="CHEBI:57720"/>
        <dbReference type="EC" id="2.4.2.1"/>
    </reaction>
    <physiologicalReaction direction="left-to-right" evidence="8">
        <dbReference type="Rhea" id="RHEA:27643"/>
    </physiologicalReaction>
</comment>
<evidence type="ECO:0000256" key="3">
    <source>
        <dbReference type="ARBA" id="ARBA00022679"/>
    </source>
</evidence>
<comment type="similarity">
    <text evidence="2 10">Belongs to the purine nucleoside phosphorylase YfiH/LACC1 family.</text>
</comment>
<sequence>MTGGAAPGSTDGMHPPFATAPLLSGVSGLSHGYFGRKGGVSGGIYESLNSGEGSGDDPRNIAENRARIAGALGAKWLLSCYQVHSPDVVTVTAPWSERPKADAMVTDRPELGLCILSADCTPVLFADPEAGVIGAAHAGWKGAIGGVLGQTLAAMERLGAKRERIRAAIGPTIQQASYEVGPEFRETFLSQDGGSEDLFIPGKGDRFQFDLPGYCARQLERAGTGAVFNLGHDTCAMEETYFSNRRRNLRGEPDYGRNAAGIVLLA</sequence>
<comment type="catalytic activity">
    <reaction evidence="1">
        <text>inosine + phosphate = alpha-D-ribose 1-phosphate + hypoxanthine</text>
        <dbReference type="Rhea" id="RHEA:27646"/>
        <dbReference type="ChEBI" id="CHEBI:17368"/>
        <dbReference type="ChEBI" id="CHEBI:17596"/>
        <dbReference type="ChEBI" id="CHEBI:43474"/>
        <dbReference type="ChEBI" id="CHEBI:57720"/>
        <dbReference type="EC" id="2.4.2.1"/>
    </reaction>
    <physiologicalReaction direction="left-to-right" evidence="1">
        <dbReference type="Rhea" id="RHEA:27647"/>
    </physiologicalReaction>
</comment>
<dbReference type="GO" id="GO:0017061">
    <property type="term" value="F:S-methyl-5-thioadenosine phosphorylase activity"/>
    <property type="evidence" value="ECO:0007669"/>
    <property type="project" value="UniProtKB-EC"/>
</dbReference>
<dbReference type="AlphaFoldDB" id="A0A059FYG0"/>
<evidence type="ECO:0000313" key="11">
    <source>
        <dbReference type="EMBL" id="KCZ95526.1"/>
    </source>
</evidence>
<evidence type="ECO:0000313" key="12">
    <source>
        <dbReference type="Proteomes" id="UP000025061"/>
    </source>
</evidence>
<name>A0A059FYG0_9PROT</name>
<dbReference type="GO" id="GO:0005507">
    <property type="term" value="F:copper ion binding"/>
    <property type="evidence" value="ECO:0007669"/>
    <property type="project" value="TreeGrafter"/>
</dbReference>
<proteinExistence type="inferred from homology"/>
<dbReference type="PANTHER" id="PTHR30616:SF2">
    <property type="entry name" value="PURINE NUCLEOSIDE PHOSPHORYLASE LACC1"/>
    <property type="match status" value="1"/>
</dbReference>
<reference evidence="11 12" key="1">
    <citation type="submission" date="2013-04" db="EMBL/GenBank/DDBJ databases">
        <title>Hyphomonas hirschiana VP5 Genome Sequencing.</title>
        <authorList>
            <person name="Lai Q."/>
            <person name="Shao Z."/>
        </authorList>
    </citation>
    <scope>NUCLEOTIDE SEQUENCE [LARGE SCALE GENOMIC DNA]</scope>
    <source>
        <strain evidence="11 12">VP5</strain>
    </source>
</reference>
<comment type="catalytic activity">
    <reaction evidence="7">
        <text>adenosine + H2O + H(+) = inosine + NH4(+)</text>
        <dbReference type="Rhea" id="RHEA:24408"/>
        <dbReference type="ChEBI" id="CHEBI:15377"/>
        <dbReference type="ChEBI" id="CHEBI:15378"/>
        <dbReference type="ChEBI" id="CHEBI:16335"/>
        <dbReference type="ChEBI" id="CHEBI:17596"/>
        <dbReference type="ChEBI" id="CHEBI:28938"/>
        <dbReference type="EC" id="3.5.4.4"/>
    </reaction>
    <physiologicalReaction direction="left-to-right" evidence="7">
        <dbReference type="Rhea" id="RHEA:24409"/>
    </physiologicalReaction>
</comment>
<evidence type="ECO:0000256" key="7">
    <source>
        <dbReference type="ARBA" id="ARBA00047989"/>
    </source>
</evidence>
<keyword evidence="5" id="KW-0378">Hydrolase</keyword>
<dbReference type="Proteomes" id="UP000025061">
    <property type="component" value="Unassembled WGS sequence"/>
</dbReference>
<dbReference type="SUPFAM" id="SSF64438">
    <property type="entry name" value="CNF1/YfiH-like putative cysteine hydrolases"/>
    <property type="match status" value="1"/>
</dbReference>
<dbReference type="NCBIfam" id="TIGR00726">
    <property type="entry name" value="peptidoglycan editing factor PgeF"/>
    <property type="match status" value="1"/>
</dbReference>
<gene>
    <name evidence="11" type="ORF">HHI_05200</name>
</gene>
<evidence type="ECO:0000256" key="1">
    <source>
        <dbReference type="ARBA" id="ARBA00000553"/>
    </source>
</evidence>
<evidence type="ECO:0000256" key="8">
    <source>
        <dbReference type="ARBA" id="ARBA00048968"/>
    </source>
</evidence>
<dbReference type="InterPro" id="IPR011324">
    <property type="entry name" value="Cytotoxic_necrot_fac-like_cat"/>
</dbReference>
<evidence type="ECO:0000256" key="10">
    <source>
        <dbReference type="RuleBase" id="RU361274"/>
    </source>
</evidence>
<organism evidence="11 12">
    <name type="scientific">Hyphomonas hirschiana VP5</name>
    <dbReference type="NCBI Taxonomy" id="1280951"/>
    <lineage>
        <taxon>Bacteria</taxon>
        <taxon>Pseudomonadati</taxon>
        <taxon>Pseudomonadota</taxon>
        <taxon>Alphaproteobacteria</taxon>
        <taxon>Hyphomonadales</taxon>
        <taxon>Hyphomonadaceae</taxon>
        <taxon>Hyphomonas</taxon>
    </lineage>
</organism>
<dbReference type="GO" id="GO:0016787">
    <property type="term" value="F:hydrolase activity"/>
    <property type="evidence" value="ECO:0007669"/>
    <property type="project" value="UniProtKB-KW"/>
</dbReference>
<dbReference type="Gene3D" id="3.60.140.10">
    <property type="entry name" value="CNF1/YfiH-like putative cysteine hydrolases"/>
    <property type="match status" value="1"/>
</dbReference>
<evidence type="ECO:0000256" key="9">
    <source>
        <dbReference type="ARBA" id="ARBA00049893"/>
    </source>
</evidence>
<evidence type="ECO:0000256" key="4">
    <source>
        <dbReference type="ARBA" id="ARBA00022723"/>
    </source>
</evidence>
<dbReference type="InterPro" id="IPR003730">
    <property type="entry name" value="Cu_polyphenol_OxRdtase"/>
</dbReference>
<dbReference type="InterPro" id="IPR038371">
    <property type="entry name" value="Cu_polyphenol_OxRdtase_sf"/>
</dbReference>
<evidence type="ECO:0000256" key="5">
    <source>
        <dbReference type="ARBA" id="ARBA00022801"/>
    </source>
</evidence>
<evidence type="ECO:0000256" key="2">
    <source>
        <dbReference type="ARBA" id="ARBA00007353"/>
    </source>
</evidence>
<keyword evidence="4" id="KW-0479">Metal-binding</keyword>
<protein>
    <recommendedName>
        <fullName evidence="10">Purine nucleoside phosphorylase</fullName>
    </recommendedName>
</protein>